<evidence type="ECO:0000256" key="3">
    <source>
        <dbReference type="SAM" id="MobiDB-lite"/>
    </source>
</evidence>
<accession>A0A6G1QM08</accession>
<feature type="coiled-coil region" evidence="2">
    <location>
        <begin position="196"/>
        <end position="237"/>
    </location>
</feature>
<sequence length="336" mass="39301">MTGVQVCSLSTKLKSAYLWYLTSVCPNSLYKDKTDRPPVDRPQATEAVPRDNRQTHRLYPSLPNIDRYDACVPNHRIEQTAGEFHADAGLEETQSDVSATNGDVRTKPQILILEQQRKELLSINEKWAKEYRTMVQYYKEKVRDLKALMQQNHSHFEHGMCKETEIHHTRKLKFNTLKDKEIKWTGDGDGNASSELLRAEEEAKELRLQNRALTRREQHQREEIKRLNKALDEALQSARPLGASSETLQDLWKHQAEIYKEDFLKERKDREKLKDKYLELKKRFLKVDSELCAFKSQATWTPPPQPALKCTCINRQGCQVGQQHTQLQRRYTVNNR</sequence>
<evidence type="ECO:0000256" key="2">
    <source>
        <dbReference type="SAM" id="Coils"/>
    </source>
</evidence>
<keyword evidence="5" id="KW-1185">Reference proteome</keyword>
<keyword evidence="1 2" id="KW-0175">Coiled coil</keyword>
<gene>
    <name evidence="4" type="ORF">EXN66_Car019438</name>
</gene>
<evidence type="ECO:0000313" key="5">
    <source>
        <dbReference type="Proteomes" id="UP000503349"/>
    </source>
</evidence>
<dbReference type="AlphaFoldDB" id="A0A6G1QM08"/>
<evidence type="ECO:0000256" key="1">
    <source>
        <dbReference type="ARBA" id="ARBA00023054"/>
    </source>
</evidence>
<dbReference type="EMBL" id="CM015730">
    <property type="protein sequence ID" value="KAF3703750.1"/>
    <property type="molecule type" value="Genomic_DNA"/>
</dbReference>
<dbReference type="Gene3D" id="1.20.5.990">
    <property type="entry name" value="Nemo cc2-lz domain - 1d5 darpin complex"/>
    <property type="match status" value="1"/>
</dbReference>
<dbReference type="PANTHER" id="PTHR31882:SF2">
    <property type="entry name" value="TNFAIP3-INTERACTING PROTEIN 3"/>
    <property type="match status" value="1"/>
</dbReference>
<dbReference type="GO" id="GO:0071222">
    <property type="term" value="P:cellular response to lipopolysaccharide"/>
    <property type="evidence" value="ECO:0007669"/>
    <property type="project" value="TreeGrafter"/>
</dbReference>
<reference evidence="4 5" key="1">
    <citation type="submission" date="2019-02" db="EMBL/GenBank/DDBJ databases">
        <title>Opniocepnalus argus genome.</title>
        <authorList>
            <person name="Zhou C."/>
            <person name="Xiao S."/>
        </authorList>
    </citation>
    <scope>NUCLEOTIDE SEQUENCE [LARGE SCALE GENOMIC DNA]</scope>
    <source>
        <strain evidence="4">OARG1902GOOAL</strain>
        <tissue evidence="4">Muscle</tissue>
    </source>
</reference>
<organism evidence="4 5">
    <name type="scientific">Channa argus</name>
    <name type="common">Northern snakehead</name>
    <name type="synonym">Ophicephalus argus</name>
    <dbReference type="NCBI Taxonomy" id="215402"/>
    <lineage>
        <taxon>Eukaryota</taxon>
        <taxon>Metazoa</taxon>
        <taxon>Chordata</taxon>
        <taxon>Craniata</taxon>
        <taxon>Vertebrata</taxon>
        <taxon>Euteleostomi</taxon>
        <taxon>Actinopterygii</taxon>
        <taxon>Neopterygii</taxon>
        <taxon>Teleostei</taxon>
        <taxon>Neoteleostei</taxon>
        <taxon>Acanthomorphata</taxon>
        <taxon>Anabantaria</taxon>
        <taxon>Anabantiformes</taxon>
        <taxon>Channoidei</taxon>
        <taxon>Channidae</taxon>
        <taxon>Channa</taxon>
    </lineage>
</organism>
<dbReference type="GO" id="GO:0006357">
    <property type="term" value="P:regulation of transcription by RNA polymerase II"/>
    <property type="evidence" value="ECO:0007669"/>
    <property type="project" value="TreeGrafter"/>
</dbReference>
<proteinExistence type="predicted"/>
<dbReference type="GO" id="GO:0005737">
    <property type="term" value="C:cytoplasm"/>
    <property type="evidence" value="ECO:0007669"/>
    <property type="project" value="UniProtKB-ARBA"/>
</dbReference>
<feature type="region of interest" description="Disordered" evidence="3">
    <location>
        <begin position="31"/>
        <end position="53"/>
    </location>
</feature>
<dbReference type="PANTHER" id="PTHR31882">
    <property type="entry name" value="TNFAIP3-INTERACTING PROTEIN COILED COIL FAMILY MEMBER"/>
    <property type="match status" value="1"/>
</dbReference>
<dbReference type="Proteomes" id="UP000503349">
    <property type="component" value="Chromosome 19"/>
</dbReference>
<dbReference type="GO" id="GO:0043122">
    <property type="term" value="P:regulation of canonical NF-kappaB signal transduction"/>
    <property type="evidence" value="ECO:0007669"/>
    <property type="project" value="UniProtKB-ARBA"/>
</dbReference>
<evidence type="ECO:0000313" key="4">
    <source>
        <dbReference type="EMBL" id="KAF3703750.1"/>
    </source>
</evidence>
<protein>
    <submittedName>
        <fullName evidence="4">TNFAIP3-interacting protein 1 A20-binding inhibitor of NF-kappa-B activation 1</fullName>
    </submittedName>
</protein>
<reference evidence="5" key="2">
    <citation type="submission" date="2019-02" db="EMBL/GenBank/DDBJ databases">
        <title>Opniocepnalus argus Var Kimnra genome.</title>
        <authorList>
            <person name="Zhou C."/>
            <person name="Xiao S."/>
        </authorList>
    </citation>
    <scope>NUCLEOTIDE SEQUENCE [LARGE SCALE GENOMIC DNA]</scope>
</reference>
<name>A0A6G1QM08_CHAAH</name>